<organism evidence="3 4">
    <name type="scientific">Sphingomonas xinjiangensis</name>
    <dbReference type="NCBI Taxonomy" id="643568"/>
    <lineage>
        <taxon>Bacteria</taxon>
        <taxon>Pseudomonadati</taxon>
        <taxon>Pseudomonadota</taxon>
        <taxon>Alphaproteobacteria</taxon>
        <taxon>Sphingomonadales</taxon>
        <taxon>Sphingomonadaceae</taxon>
        <taxon>Sphingomonas</taxon>
    </lineage>
</organism>
<dbReference type="GO" id="GO:0017057">
    <property type="term" value="F:6-phosphogluconolactonase activity"/>
    <property type="evidence" value="ECO:0007669"/>
    <property type="project" value="UniProtKB-EC"/>
</dbReference>
<dbReference type="EC" id="3.1.1.31" evidence="3"/>
<evidence type="ECO:0000313" key="3">
    <source>
        <dbReference type="EMBL" id="MBB5709649.1"/>
    </source>
</evidence>
<evidence type="ECO:0000256" key="2">
    <source>
        <dbReference type="ARBA" id="ARBA00022526"/>
    </source>
</evidence>
<dbReference type="Proteomes" id="UP000527143">
    <property type="component" value="Unassembled WGS sequence"/>
</dbReference>
<dbReference type="PANTHER" id="PTHR30344:SF1">
    <property type="entry name" value="6-PHOSPHOGLUCONOLACTONASE"/>
    <property type="match status" value="1"/>
</dbReference>
<dbReference type="GO" id="GO:0005829">
    <property type="term" value="C:cytosol"/>
    <property type="evidence" value="ECO:0007669"/>
    <property type="project" value="TreeGrafter"/>
</dbReference>
<dbReference type="RefSeq" id="WP_184084680.1">
    <property type="nucleotide sequence ID" value="NZ_JACIJF010000002.1"/>
</dbReference>
<dbReference type="PANTHER" id="PTHR30344">
    <property type="entry name" value="6-PHOSPHOGLUCONOLACTONASE-RELATED"/>
    <property type="match status" value="1"/>
</dbReference>
<dbReference type="InterPro" id="IPR015943">
    <property type="entry name" value="WD40/YVTN_repeat-like_dom_sf"/>
</dbReference>
<keyword evidence="3" id="KW-0378">Hydrolase</keyword>
<accession>A0A840YCA8</accession>
<keyword evidence="4" id="KW-1185">Reference proteome</keyword>
<keyword evidence="2" id="KW-0119">Carbohydrate metabolism</keyword>
<dbReference type="AlphaFoldDB" id="A0A840YCA8"/>
<proteinExistence type="inferred from homology"/>
<comment type="caution">
    <text evidence="3">The sequence shown here is derived from an EMBL/GenBank/DDBJ whole genome shotgun (WGS) entry which is preliminary data.</text>
</comment>
<evidence type="ECO:0000256" key="1">
    <source>
        <dbReference type="ARBA" id="ARBA00005564"/>
    </source>
</evidence>
<sequence>MASSSLTLSRRALVGAAVTLGACPSRLMAQRAQNVQQIVAGTYAREGGPGLAQLEASPNGWVMRGAVSTIANASFGVRNAAGMRYLVDEQAEGSLSIHGRDLRRISTVSTLGADPCHVALAANGRALAVANYSSGSVTLWKLDARTGLPVGDGQRIRHDGSGPNRERQASAHAHWVGFAPGRPFLHAVDLGADAVFAHRLHPRSGALADTRIAYRAEPGSGPRHLARHPRLPVAFLVAELANTVTTLQAQTNGTFTARGVVSTLPTGFNGPSAAAHIAVNRSGDRLYVSNRGHDSIAVFAIDRQGGLTLLQHFGCGGHWPRMFLLLEDRGEMLVANERSGNIARLRIAGNGTLYAASPGPSIPGVVYLSI</sequence>
<dbReference type="GO" id="GO:0006006">
    <property type="term" value="P:glucose metabolic process"/>
    <property type="evidence" value="ECO:0007669"/>
    <property type="project" value="UniProtKB-KW"/>
</dbReference>
<gene>
    <name evidence="3" type="ORF">FHT02_000871</name>
</gene>
<comment type="similarity">
    <text evidence="1">Belongs to the cycloisomerase 2 family.</text>
</comment>
<evidence type="ECO:0000313" key="4">
    <source>
        <dbReference type="Proteomes" id="UP000527143"/>
    </source>
</evidence>
<reference evidence="3 4" key="1">
    <citation type="submission" date="2020-08" db="EMBL/GenBank/DDBJ databases">
        <title>Genomic Encyclopedia of Type Strains, Phase IV (KMG-IV): sequencing the most valuable type-strain genomes for metagenomic binning, comparative biology and taxonomic classification.</title>
        <authorList>
            <person name="Goeker M."/>
        </authorList>
    </citation>
    <scope>NUCLEOTIDE SEQUENCE [LARGE SCALE GENOMIC DNA]</scope>
    <source>
        <strain evidence="3 4">DSM 26736</strain>
    </source>
</reference>
<dbReference type="InterPro" id="IPR050282">
    <property type="entry name" value="Cycloisomerase_2"/>
</dbReference>
<dbReference type="SUPFAM" id="SSF51004">
    <property type="entry name" value="C-terminal (heme d1) domain of cytochrome cd1-nitrite reductase"/>
    <property type="match status" value="1"/>
</dbReference>
<dbReference type="InterPro" id="IPR011048">
    <property type="entry name" value="Haem_d1_sf"/>
</dbReference>
<dbReference type="Gene3D" id="2.130.10.10">
    <property type="entry name" value="YVTN repeat-like/Quinoprotein amine dehydrogenase"/>
    <property type="match status" value="1"/>
</dbReference>
<dbReference type="EMBL" id="JACIJF010000002">
    <property type="protein sequence ID" value="MBB5709649.1"/>
    <property type="molecule type" value="Genomic_DNA"/>
</dbReference>
<dbReference type="InterPro" id="IPR019405">
    <property type="entry name" value="Lactonase_7-beta_prop"/>
</dbReference>
<dbReference type="Pfam" id="PF10282">
    <property type="entry name" value="Lactonase"/>
    <property type="match status" value="1"/>
</dbReference>
<name>A0A840YCA8_9SPHN</name>
<protein>
    <submittedName>
        <fullName evidence="3">6-phosphogluconolactonase</fullName>
        <ecNumber evidence="3">3.1.1.31</ecNumber>
    </submittedName>
</protein>
<keyword evidence="2" id="KW-0313">Glucose metabolism</keyword>